<organism evidence="7 8">
    <name type="scientific">Candidatus Roizmanbacteria bacterium CG11_big_fil_rev_8_21_14_0_20_36_8</name>
    <dbReference type="NCBI Taxonomy" id="1974856"/>
    <lineage>
        <taxon>Bacteria</taxon>
        <taxon>Candidatus Roizmaniibacteriota</taxon>
    </lineage>
</organism>
<dbReference type="EMBL" id="PCVM01000017">
    <property type="protein sequence ID" value="PIQ73747.1"/>
    <property type="molecule type" value="Genomic_DNA"/>
</dbReference>
<accession>A0A2M6IVA5</accession>
<evidence type="ECO:0000256" key="2">
    <source>
        <dbReference type="ARBA" id="ARBA00022481"/>
    </source>
</evidence>
<evidence type="ECO:0000256" key="3">
    <source>
        <dbReference type="ARBA" id="ARBA00022692"/>
    </source>
</evidence>
<evidence type="ECO:0000256" key="4">
    <source>
        <dbReference type="ARBA" id="ARBA00022989"/>
    </source>
</evidence>
<dbReference type="InterPro" id="IPR045584">
    <property type="entry name" value="Pilin-like"/>
</dbReference>
<dbReference type="PANTHER" id="PTHR30093">
    <property type="entry name" value="GENERAL SECRETION PATHWAY PROTEIN G"/>
    <property type="match status" value="1"/>
</dbReference>
<keyword evidence="2" id="KW-0488">Methylation</keyword>
<dbReference type="SUPFAM" id="SSF54523">
    <property type="entry name" value="Pili subunits"/>
    <property type="match status" value="1"/>
</dbReference>
<dbReference type="NCBIfam" id="TIGR02532">
    <property type="entry name" value="IV_pilin_GFxxxE"/>
    <property type="match status" value="1"/>
</dbReference>
<evidence type="ECO:0000313" key="7">
    <source>
        <dbReference type="EMBL" id="PIQ73747.1"/>
    </source>
</evidence>
<reference evidence="7 8" key="1">
    <citation type="submission" date="2017-09" db="EMBL/GenBank/DDBJ databases">
        <title>Depth-based differentiation of microbial function through sediment-hosted aquifers and enrichment of novel symbionts in the deep terrestrial subsurface.</title>
        <authorList>
            <person name="Probst A.J."/>
            <person name="Ladd B."/>
            <person name="Jarett J.K."/>
            <person name="Geller-Mcgrath D.E."/>
            <person name="Sieber C.M."/>
            <person name="Emerson J.B."/>
            <person name="Anantharaman K."/>
            <person name="Thomas B.C."/>
            <person name="Malmstrom R."/>
            <person name="Stieglmeier M."/>
            <person name="Klingl A."/>
            <person name="Woyke T."/>
            <person name="Ryan C.M."/>
            <person name="Banfield J.F."/>
        </authorList>
    </citation>
    <scope>NUCLEOTIDE SEQUENCE [LARGE SCALE GENOMIC DNA]</scope>
    <source>
        <strain evidence="7">CG11_big_fil_rev_8_21_14_0_20_36_8</strain>
    </source>
</reference>
<evidence type="ECO:0000256" key="5">
    <source>
        <dbReference type="ARBA" id="ARBA00023136"/>
    </source>
</evidence>
<dbReference type="InterPro" id="IPR012902">
    <property type="entry name" value="N_methyl_site"/>
</dbReference>
<keyword evidence="4 6" id="KW-1133">Transmembrane helix</keyword>
<evidence type="ECO:0000256" key="6">
    <source>
        <dbReference type="SAM" id="Phobius"/>
    </source>
</evidence>
<evidence type="ECO:0000313" key="8">
    <source>
        <dbReference type="Proteomes" id="UP000231056"/>
    </source>
</evidence>
<sequence>MKKLTEKAFTLVELLIVIGIIGVLATTLLLNMNPAEAQKKSRDTKRLKDLSTLQSAIEGMINDGVNFPSNNTVDSRTAAANSCAANANWTQANLCNYLNTVPVDPSNRSNITFVNSAGAIGNSVGLYRLNYDPGARYKIYTRLESTSNAAKVGSDGGNNNTVYEVFNFAGVAVN</sequence>
<dbReference type="Gene3D" id="3.30.700.10">
    <property type="entry name" value="Glycoprotein, Type 4 Pilin"/>
    <property type="match status" value="1"/>
</dbReference>
<protein>
    <recommendedName>
        <fullName evidence="9">Type II secretion system protein GspG C-terminal domain-containing protein</fullName>
    </recommendedName>
</protein>
<dbReference type="GO" id="GO:0016020">
    <property type="term" value="C:membrane"/>
    <property type="evidence" value="ECO:0007669"/>
    <property type="project" value="UniProtKB-SubCell"/>
</dbReference>
<dbReference type="AlphaFoldDB" id="A0A2M6IVA5"/>
<dbReference type="Proteomes" id="UP000231056">
    <property type="component" value="Unassembled WGS sequence"/>
</dbReference>
<name>A0A2M6IVA5_9BACT</name>
<dbReference type="Pfam" id="PF07963">
    <property type="entry name" value="N_methyl"/>
    <property type="match status" value="1"/>
</dbReference>
<evidence type="ECO:0008006" key="9">
    <source>
        <dbReference type="Google" id="ProtNLM"/>
    </source>
</evidence>
<keyword evidence="3 6" id="KW-0812">Transmembrane</keyword>
<comment type="caution">
    <text evidence="7">The sequence shown here is derived from an EMBL/GenBank/DDBJ whole genome shotgun (WGS) entry which is preliminary data.</text>
</comment>
<comment type="subcellular location">
    <subcellularLocation>
        <location evidence="1">Membrane</location>
        <topology evidence="1">Single-pass membrane protein</topology>
    </subcellularLocation>
</comment>
<feature type="transmembrane region" description="Helical" evidence="6">
    <location>
        <begin position="12"/>
        <end position="32"/>
    </location>
</feature>
<keyword evidence="5 6" id="KW-0472">Membrane</keyword>
<evidence type="ECO:0000256" key="1">
    <source>
        <dbReference type="ARBA" id="ARBA00004167"/>
    </source>
</evidence>
<proteinExistence type="predicted"/>
<dbReference type="PANTHER" id="PTHR30093:SF44">
    <property type="entry name" value="TYPE II SECRETION SYSTEM CORE PROTEIN G"/>
    <property type="match status" value="1"/>
</dbReference>
<gene>
    <name evidence="7" type="ORF">COV58_00905</name>
</gene>